<proteinExistence type="predicted"/>
<dbReference type="Proteomes" id="UP001480955">
    <property type="component" value="Unassembled WGS sequence"/>
</dbReference>
<evidence type="ECO:0000313" key="1">
    <source>
        <dbReference type="EMBL" id="MER2249380.1"/>
    </source>
</evidence>
<protein>
    <submittedName>
        <fullName evidence="1">Uncharacterized protein</fullName>
    </submittedName>
</protein>
<sequence length="153" mass="13882">MAPAAPGGTALLPVGPGFSGALPAAGPAAAGDAAPVDGFPGSVGLPDTGPVAVAALAEGEAEGGDAEGTALLPVGPGLAGASVFASCGRLDDPVGPLPDSALLPVGPGLAGSEAIGPALVGSGFAEKALAEAAVADGSAGLPVTLESAGRDEA</sequence>
<comment type="caution">
    <text evidence="1">The sequence shown here is derived from an EMBL/GenBank/DDBJ whole genome shotgun (WGS) entry which is preliminary data.</text>
</comment>
<gene>
    <name evidence="1" type="ORF">ABS772_05565</name>
</gene>
<dbReference type="RefSeq" id="WP_350392871.1">
    <property type="nucleotide sequence ID" value="NZ_JBELQE010000033.1"/>
</dbReference>
<accession>A0ABV1QJ46</accession>
<organism evidence="1 2">
    <name type="scientific">Methylorubrum podarium</name>
    <dbReference type="NCBI Taxonomy" id="200476"/>
    <lineage>
        <taxon>Bacteria</taxon>
        <taxon>Pseudomonadati</taxon>
        <taxon>Pseudomonadota</taxon>
        <taxon>Alphaproteobacteria</taxon>
        <taxon>Hyphomicrobiales</taxon>
        <taxon>Methylobacteriaceae</taxon>
        <taxon>Methylorubrum</taxon>
    </lineage>
</organism>
<dbReference type="EMBL" id="JBELQE010000033">
    <property type="protein sequence ID" value="MER2249380.1"/>
    <property type="molecule type" value="Genomic_DNA"/>
</dbReference>
<reference evidence="1 2" key="1">
    <citation type="submission" date="2024-06" db="EMBL/GenBank/DDBJ databases">
        <authorList>
            <person name="Campbell A.G."/>
        </authorList>
    </citation>
    <scope>NUCLEOTIDE SEQUENCE [LARGE SCALE GENOMIC DNA]</scope>
    <source>
        <strain evidence="1 2">EM12</strain>
    </source>
</reference>
<evidence type="ECO:0000313" key="2">
    <source>
        <dbReference type="Proteomes" id="UP001480955"/>
    </source>
</evidence>
<name>A0ABV1QJ46_9HYPH</name>
<keyword evidence="2" id="KW-1185">Reference proteome</keyword>